<comment type="similarity">
    <text evidence="6">Belongs to the heme-copper respiratory oxidase family.</text>
</comment>
<sequence>MSTQAHESLPDAPAERPEPDYLHVDRGVKEWLTTTDHKRIGLMFYAVIVVMLFLGGIFALILRTELLTPERTIIDAATYNRMFTLHGVIMVWLFMIPSIPNAFGNFVLPIMLGAKDLAFPRINLASFYIYLLGATIAMGGMIAGGADTGWTFYPTYSLKTPMALFPVVFGIFIVGVSSIMTAVNFIVTTHTMRAEGLTWSRLPLFVWSTYATSIILLFATPVLGLSILLIGIDHVTALGMFDPRFGGDPVLFQHLFWFYSHPAVYIMILPAFGVVSEVVCTFAHKRPASYWAIAISSLGIAFVGFWTWGHHMFVAGMSEYAADVFGVLSMFVAIFSAIKVYTWVATLYKGSIHFNTPLLYFIAFLFLFVFGGMTGVAVATQSLDVHWHDTYFVVAHFHFIMVGGTLTMFLAAAHYWFPKMFGRLYSERVGLLSAASVFLGFFLTFFPQFLLGNMGMPRRYYSYPPRYQWLHVLSTGGAYLLASALVISLLNLVVALKWGRKAGRNPWGGRTLEWMTGEPLPPKHNFAVAPLVRRGPYEFQLSEEEARATTSPAT</sequence>
<feature type="domain" description="Cytochrome oxidase subunit I profile" evidence="9">
    <location>
        <begin position="31"/>
        <end position="533"/>
    </location>
</feature>
<feature type="transmembrane region" description="Helical" evidence="8">
    <location>
        <begin position="429"/>
        <end position="449"/>
    </location>
</feature>
<evidence type="ECO:0000313" key="10">
    <source>
        <dbReference type="EMBL" id="KYF77753.1"/>
    </source>
</evidence>
<dbReference type="GO" id="GO:0009060">
    <property type="term" value="P:aerobic respiration"/>
    <property type="evidence" value="ECO:0007669"/>
    <property type="project" value="InterPro"/>
</dbReference>
<evidence type="ECO:0000256" key="3">
    <source>
        <dbReference type="ARBA" id="ARBA00022692"/>
    </source>
</evidence>
<feature type="transmembrane region" description="Helical" evidence="8">
    <location>
        <begin position="290"/>
        <end position="308"/>
    </location>
</feature>
<feature type="region of interest" description="Disordered" evidence="7">
    <location>
        <begin position="1"/>
        <end position="20"/>
    </location>
</feature>
<gene>
    <name evidence="10" type="ORF">BE17_17810</name>
</gene>
<evidence type="ECO:0000256" key="5">
    <source>
        <dbReference type="ARBA" id="ARBA00023136"/>
    </source>
</evidence>
<evidence type="ECO:0000259" key="9">
    <source>
        <dbReference type="PROSITE" id="PS50855"/>
    </source>
</evidence>
<feature type="transmembrane region" description="Helical" evidence="8">
    <location>
        <begin position="207"/>
        <end position="232"/>
    </location>
</feature>
<feature type="transmembrane region" description="Helical" evidence="8">
    <location>
        <begin position="391"/>
        <end position="417"/>
    </location>
</feature>
<evidence type="ECO:0000256" key="7">
    <source>
        <dbReference type="SAM" id="MobiDB-lite"/>
    </source>
</evidence>
<accession>A0A150RCA6</accession>
<feature type="transmembrane region" description="Helical" evidence="8">
    <location>
        <begin position="320"/>
        <end position="346"/>
    </location>
</feature>
<dbReference type="PROSITE" id="PS00077">
    <property type="entry name" value="COX1_CUB"/>
    <property type="match status" value="1"/>
</dbReference>
<feature type="transmembrane region" description="Helical" evidence="8">
    <location>
        <begin position="263"/>
        <end position="283"/>
    </location>
</feature>
<comment type="caution">
    <text evidence="10">The sequence shown here is derived from an EMBL/GenBank/DDBJ whole genome shotgun (WGS) entry which is preliminary data.</text>
</comment>
<keyword evidence="4 8" id="KW-1133">Transmembrane helix</keyword>
<dbReference type="PANTHER" id="PTHR10422:SF18">
    <property type="entry name" value="CYTOCHROME C OXIDASE SUBUNIT 1"/>
    <property type="match status" value="1"/>
</dbReference>
<reference evidence="10 11" key="1">
    <citation type="submission" date="2014-02" db="EMBL/GenBank/DDBJ databases">
        <title>The small core and large imbalanced accessory genome model reveals a collaborative survival strategy of Sorangium cellulosum strains in nature.</title>
        <authorList>
            <person name="Han K."/>
            <person name="Peng R."/>
            <person name="Blom J."/>
            <person name="Li Y.-Z."/>
        </authorList>
    </citation>
    <scope>NUCLEOTIDE SEQUENCE [LARGE SCALE GENOMIC DNA]</scope>
    <source>
        <strain evidence="10 11">So0011-07</strain>
    </source>
</reference>
<organism evidence="10 11">
    <name type="scientific">Sorangium cellulosum</name>
    <name type="common">Polyangium cellulosum</name>
    <dbReference type="NCBI Taxonomy" id="56"/>
    <lineage>
        <taxon>Bacteria</taxon>
        <taxon>Pseudomonadati</taxon>
        <taxon>Myxococcota</taxon>
        <taxon>Polyangia</taxon>
        <taxon>Polyangiales</taxon>
        <taxon>Polyangiaceae</taxon>
        <taxon>Sorangium</taxon>
    </lineage>
</organism>
<dbReference type="EMBL" id="JEMB01002862">
    <property type="protein sequence ID" value="KYF77753.1"/>
    <property type="molecule type" value="Genomic_DNA"/>
</dbReference>
<dbReference type="Proteomes" id="UP000075635">
    <property type="component" value="Unassembled WGS sequence"/>
</dbReference>
<keyword evidence="6" id="KW-0249">Electron transport</keyword>
<feature type="transmembrane region" description="Helical" evidence="8">
    <location>
        <begin position="124"/>
        <end position="143"/>
    </location>
</feature>
<dbReference type="GO" id="GO:0016020">
    <property type="term" value="C:membrane"/>
    <property type="evidence" value="ECO:0007669"/>
    <property type="project" value="UniProtKB-SubCell"/>
</dbReference>
<evidence type="ECO:0000313" key="11">
    <source>
        <dbReference type="Proteomes" id="UP000075635"/>
    </source>
</evidence>
<dbReference type="InterPro" id="IPR023615">
    <property type="entry name" value="Cyt_c_Oxase_su1_BS"/>
</dbReference>
<keyword evidence="3 6" id="KW-0812">Transmembrane</keyword>
<dbReference type="InterPro" id="IPR036927">
    <property type="entry name" value="Cyt_c_oxase-like_su1_sf"/>
</dbReference>
<keyword evidence="6" id="KW-0479">Metal-binding</keyword>
<keyword evidence="6" id="KW-0349">Heme</keyword>
<evidence type="ECO:0000256" key="1">
    <source>
        <dbReference type="ARBA" id="ARBA00004141"/>
    </source>
</evidence>
<dbReference type="Gene3D" id="1.20.210.10">
    <property type="entry name" value="Cytochrome c oxidase-like, subunit I domain"/>
    <property type="match status" value="1"/>
</dbReference>
<dbReference type="GO" id="GO:0004129">
    <property type="term" value="F:cytochrome-c oxidase activity"/>
    <property type="evidence" value="ECO:0007669"/>
    <property type="project" value="InterPro"/>
</dbReference>
<keyword evidence="6" id="KW-0813">Transport</keyword>
<feature type="transmembrane region" description="Helical" evidence="8">
    <location>
        <begin position="358"/>
        <end position="379"/>
    </location>
</feature>
<evidence type="ECO:0000256" key="4">
    <source>
        <dbReference type="ARBA" id="ARBA00022989"/>
    </source>
</evidence>
<keyword evidence="6" id="KW-0408">Iron</keyword>
<feature type="transmembrane region" description="Helical" evidence="8">
    <location>
        <begin position="469"/>
        <end position="494"/>
    </location>
</feature>
<protein>
    <submittedName>
        <fullName evidence="10">Cytochrome C oxidase subunit I</fullName>
    </submittedName>
</protein>
<dbReference type="SUPFAM" id="SSF81442">
    <property type="entry name" value="Cytochrome c oxidase subunit I-like"/>
    <property type="match status" value="1"/>
</dbReference>
<keyword evidence="5 8" id="KW-0472">Membrane</keyword>
<dbReference type="GO" id="GO:0015990">
    <property type="term" value="P:electron transport coupled proton transport"/>
    <property type="evidence" value="ECO:0007669"/>
    <property type="project" value="TreeGrafter"/>
</dbReference>
<comment type="subcellular location">
    <subcellularLocation>
        <location evidence="1">Membrane</location>
        <topology evidence="1">Multi-pass membrane protein</topology>
    </subcellularLocation>
</comment>
<dbReference type="PROSITE" id="PS50855">
    <property type="entry name" value="COX1"/>
    <property type="match status" value="1"/>
</dbReference>
<dbReference type="PANTHER" id="PTHR10422">
    <property type="entry name" value="CYTOCHROME C OXIDASE SUBUNIT 1"/>
    <property type="match status" value="1"/>
</dbReference>
<feature type="transmembrane region" description="Helical" evidence="8">
    <location>
        <begin position="89"/>
        <end position="112"/>
    </location>
</feature>
<dbReference type="GO" id="GO:0022904">
    <property type="term" value="P:respiratory electron transport chain"/>
    <property type="evidence" value="ECO:0007669"/>
    <property type="project" value="TreeGrafter"/>
</dbReference>
<keyword evidence="2 6" id="KW-0679">Respiratory chain</keyword>
<feature type="transmembrane region" description="Helical" evidence="8">
    <location>
        <begin position="42"/>
        <end position="62"/>
    </location>
</feature>
<evidence type="ECO:0000256" key="8">
    <source>
        <dbReference type="SAM" id="Phobius"/>
    </source>
</evidence>
<evidence type="ECO:0000256" key="2">
    <source>
        <dbReference type="ARBA" id="ARBA00022660"/>
    </source>
</evidence>
<proteinExistence type="inferred from homology"/>
<dbReference type="InterPro" id="IPR023616">
    <property type="entry name" value="Cyt_c_oxase-like_su1_dom"/>
</dbReference>
<dbReference type="PRINTS" id="PR01165">
    <property type="entry name" value="CYCOXIDASEI"/>
</dbReference>
<name>A0A150RCA6_SORCE</name>
<dbReference type="GO" id="GO:0020037">
    <property type="term" value="F:heme binding"/>
    <property type="evidence" value="ECO:0007669"/>
    <property type="project" value="InterPro"/>
</dbReference>
<dbReference type="InterPro" id="IPR000883">
    <property type="entry name" value="Cyt_C_Oxase_1"/>
</dbReference>
<dbReference type="Pfam" id="PF00115">
    <property type="entry name" value="COX1"/>
    <property type="match status" value="1"/>
</dbReference>
<dbReference type="AlphaFoldDB" id="A0A150RCA6"/>
<evidence type="ECO:0000256" key="6">
    <source>
        <dbReference type="RuleBase" id="RU000370"/>
    </source>
</evidence>
<feature type="transmembrane region" description="Helical" evidence="8">
    <location>
        <begin position="163"/>
        <end position="187"/>
    </location>
</feature>